<keyword evidence="2" id="KW-0472">Membrane</keyword>
<keyword evidence="2" id="KW-0812">Transmembrane</keyword>
<evidence type="ECO:0000256" key="1">
    <source>
        <dbReference type="SAM" id="MobiDB-lite"/>
    </source>
</evidence>
<feature type="transmembrane region" description="Helical" evidence="2">
    <location>
        <begin position="27"/>
        <end position="46"/>
    </location>
</feature>
<proteinExistence type="predicted"/>
<feature type="compositionally biased region" description="Basic and acidic residues" evidence="1">
    <location>
        <begin position="73"/>
        <end position="89"/>
    </location>
</feature>
<dbReference type="Proteomes" id="UP001597063">
    <property type="component" value="Unassembled WGS sequence"/>
</dbReference>
<protein>
    <submittedName>
        <fullName evidence="3">Uncharacterized protein</fullName>
    </submittedName>
</protein>
<gene>
    <name evidence="3" type="ORF">ACFQZM_40885</name>
</gene>
<dbReference type="EMBL" id="JBHTGP010000024">
    <property type="protein sequence ID" value="MFD0690904.1"/>
    <property type="molecule type" value="Genomic_DNA"/>
</dbReference>
<keyword evidence="4" id="KW-1185">Reference proteome</keyword>
<organism evidence="3 4">
    <name type="scientific">Actinomadura fibrosa</name>
    <dbReference type="NCBI Taxonomy" id="111802"/>
    <lineage>
        <taxon>Bacteria</taxon>
        <taxon>Bacillati</taxon>
        <taxon>Actinomycetota</taxon>
        <taxon>Actinomycetes</taxon>
        <taxon>Streptosporangiales</taxon>
        <taxon>Thermomonosporaceae</taxon>
        <taxon>Actinomadura</taxon>
    </lineage>
</organism>
<name>A0ABW2XZL2_9ACTN</name>
<reference evidence="4" key="1">
    <citation type="journal article" date="2019" name="Int. J. Syst. Evol. Microbiol.">
        <title>The Global Catalogue of Microorganisms (GCM) 10K type strain sequencing project: providing services to taxonomists for standard genome sequencing and annotation.</title>
        <authorList>
            <consortium name="The Broad Institute Genomics Platform"/>
            <consortium name="The Broad Institute Genome Sequencing Center for Infectious Disease"/>
            <person name="Wu L."/>
            <person name="Ma J."/>
        </authorList>
    </citation>
    <scope>NUCLEOTIDE SEQUENCE [LARGE SCALE GENOMIC DNA]</scope>
    <source>
        <strain evidence="4">JCM 9371</strain>
    </source>
</reference>
<evidence type="ECO:0000313" key="4">
    <source>
        <dbReference type="Proteomes" id="UP001597063"/>
    </source>
</evidence>
<evidence type="ECO:0000313" key="3">
    <source>
        <dbReference type="EMBL" id="MFD0690904.1"/>
    </source>
</evidence>
<keyword evidence="2" id="KW-1133">Transmembrane helix</keyword>
<dbReference type="RefSeq" id="WP_131756419.1">
    <property type="nucleotide sequence ID" value="NZ_CAACUY010000016.1"/>
</dbReference>
<feature type="region of interest" description="Disordered" evidence="1">
    <location>
        <begin position="52"/>
        <end position="89"/>
    </location>
</feature>
<sequence length="89" mass="9360">MNHLAAPLSSADDLGVVLWGGDEFDEVLGMGTVGLIRALGLALGFVREAASRPRKNCPDADGDQAVDAIGDAGEPRYLEDLPPDGRRPM</sequence>
<accession>A0ABW2XZL2</accession>
<evidence type="ECO:0000256" key="2">
    <source>
        <dbReference type="SAM" id="Phobius"/>
    </source>
</evidence>
<comment type="caution">
    <text evidence="3">The sequence shown here is derived from an EMBL/GenBank/DDBJ whole genome shotgun (WGS) entry which is preliminary data.</text>
</comment>